<name>A0A0D9YYR5_9ORYZ</name>
<dbReference type="AlphaFoldDB" id="A0A0D9YYR5"/>
<feature type="region of interest" description="Disordered" evidence="1">
    <location>
        <begin position="116"/>
        <end position="203"/>
    </location>
</feature>
<evidence type="ECO:0000256" key="1">
    <source>
        <dbReference type="SAM" id="MobiDB-lite"/>
    </source>
</evidence>
<proteinExistence type="predicted"/>
<reference evidence="2" key="2">
    <citation type="submission" date="2018-05" db="EMBL/GenBank/DDBJ databases">
        <title>OgluRS3 (Oryza glumaepatula Reference Sequence Version 3).</title>
        <authorList>
            <person name="Zhang J."/>
            <person name="Kudrna D."/>
            <person name="Lee S."/>
            <person name="Talag J."/>
            <person name="Welchert J."/>
            <person name="Wing R.A."/>
        </authorList>
    </citation>
    <scope>NUCLEOTIDE SEQUENCE [LARGE SCALE GENOMIC DNA]</scope>
</reference>
<dbReference type="HOGENOM" id="CLU_1350761_0_0_1"/>
<reference evidence="2" key="1">
    <citation type="submission" date="2015-04" db="UniProtKB">
        <authorList>
            <consortium name="EnsemblPlants"/>
        </authorList>
    </citation>
    <scope>IDENTIFICATION</scope>
</reference>
<dbReference type="EnsemblPlants" id="OGLUM02G34570.1">
    <property type="protein sequence ID" value="OGLUM02G34570.1"/>
    <property type="gene ID" value="OGLUM02G34570"/>
</dbReference>
<dbReference type="Gramene" id="OGLUM02G34570.1">
    <property type="protein sequence ID" value="OGLUM02G34570.1"/>
    <property type="gene ID" value="OGLUM02G34570"/>
</dbReference>
<keyword evidence="3" id="KW-1185">Reference proteome</keyword>
<sequence length="203" mass="21313">MVVWNGIPTPRRLQLSTPQRTASVRACVRACTVSVTPKQLANNNDLWANLASTWDGVDRLNKGQTDPYPDSYLAQIKPVCIDRTEPVAAAAALMVLLVAAAFHFHPLHARPVARAATAGPLPPARRSSSHDANSTGASQPRPRPPAAEVEVAAAGDGRLPKRSSSPSGCTNYGPAGGGSDGESDREANGSKPAKHGRITDRTV</sequence>
<accession>A0A0D9YYR5</accession>
<organism evidence="2">
    <name type="scientific">Oryza glumipatula</name>
    <dbReference type="NCBI Taxonomy" id="40148"/>
    <lineage>
        <taxon>Eukaryota</taxon>
        <taxon>Viridiplantae</taxon>
        <taxon>Streptophyta</taxon>
        <taxon>Embryophyta</taxon>
        <taxon>Tracheophyta</taxon>
        <taxon>Spermatophyta</taxon>
        <taxon>Magnoliopsida</taxon>
        <taxon>Liliopsida</taxon>
        <taxon>Poales</taxon>
        <taxon>Poaceae</taxon>
        <taxon>BOP clade</taxon>
        <taxon>Oryzoideae</taxon>
        <taxon>Oryzeae</taxon>
        <taxon>Oryzinae</taxon>
        <taxon>Oryza</taxon>
    </lineage>
</organism>
<protein>
    <submittedName>
        <fullName evidence="2">Uncharacterized protein</fullName>
    </submittedName>
</protein>
<evidence type="ECO:0000313" key="3">
    <source>
        <dbReference type="Proteomes" id="UP000026961"/>
    </source>
</evidence>
<evidence type="ECO:0000313" key="2">
    <source>
        <dbReference type="EnsemblPlants" id="OGLUM02G34570.1"/>
    </source>
</evidence>
<dbReference type="Proteomes" id="UP000026961">
    <property type="component" value="Chromosome 2"/>
</dbReference>